<dbReference type="NCBIfam" id="TIGR02999">
    <property type="entry name" value="Sig-70_X6"/>
    <property type="match status" value="1"/>
</dbReference>
<comment type="caution">
    <text evidence="5">The sequence shown here is derived from an EMBL/GenBank/DDBJ whole genome shotgun (WGS) entry which is preliminary data.</text>
</comment>
<dbReference type="GO" id="GO:0006352">
    <property type="term" value="P:DNA-templated transcription initiation"/>
    <property type="evidence" value="ECO:0007669"/>
    <property type="project" value="InterPro"/>
</dbReference>
<evidence type="ECO:0000313" key="6">
    <source>
        <dbReference type="Proteomes" id="UP001161325"/>
    </source>
</evidence>
<dbReference type="SUPFAM" id="SSF88659">
    <property type="entry name" value="Sigma3 and sigma4 domains of RNA polymerase sigma factors"/>
    <property type="match status" value="1"/>
</dbReference>
<dbReference type="InterPro" id="IPR053812">
    <property type="entry name" value="HTH_Sigma70_ECF-like"/>
</dbReference>
<keyword evidence="1" id="KW-0805">Transcription regulation</keyword>
<proteinExistence type="predicted"/>
<dbReference type="EMBL" id="BRXS01000005">
    <property type="protein sequence ID" value="GLC26961.1"/>
    <property type="molecule type" value="Genomic_DNA"/>
</dbReference>
<accession>A0AA37QDM1</accession>
<dbReference type="InterPro" id="IPR014284">
    <property type="entry name" value="RNA_pol_sigma-70_dom"/>
</dbReference>
<dbReference type="InterPro" id="IPR011517">
    <property type="entry name" value="RNA_pol_sigma70_ECF-like"/>
</dbReference>
<name>A0AA37QDM1_9BACT</name>
<protein>
    <submittedName>
        <fullName evidence="5">DNA-directed RNA polymerase sigma-70 factor</fullName>
    </submittedName>
</protein>
<sequence>MPPTSEPTTPPPSGRALDDLYAAVYAELRRVAHRHLDGERTGHTLGTTGLVHEAYLQLARLEHVRWPSRAYVLAAASQAMRRILIDYANARRAQKRGGGVATVALDDAVGMAVARSDQLIALDEALERLAALHERTARVVECRFYGGMSIEETAEALGTSPATVKREWAIARAYLNRELAQ</sequence>
<gene>
    <name evidence="5" type="ORF">rosag_34740</name>
</gene>
<dbReference type="RefSeq" id="WP_284351411.1">
    <property type="nucleotide sequence ID" value="NZ_BRXS01000005.1"/>
</dbReference>
<dbReference type="PANTHER" id="PTHR43133">
    <property type="entry name" value="RNA POLYMERASE ECF-TYPE SIGMA FACTO"/>
    <property type="match status" value="1"/>
</dbReference>
<evidence type="ECO:0000256" key="3">
    <source>
        <dbReference type="ARBA" id="ARBA00023163"/>
    </source>
</evidence>
<dbReference type="InterPro" id="IPR013324">
    <property type="entry name" value="RNA_pol_sigma_r3/r4-like"/>
</dbReference>
<dbReference type="AlphaFoldDB" id="A0AA37QDM1"/>
<dbReference type="Pfam" id="PF07638">
    <property type="entry name" value="Sigma70_ECF"/>
    <property type="match status" value="1"/>
</dbReference>
<evidence type="ECO:0000256" key="1">
    <source>
        <dbReference type="ARBA" id="ARBA00023015"/>
    </source>
</evidence>
<evidence type="ECO:0000259" key="4">
    <source>
        <dbReference type="Pfam" id="PF07638"/>
    </source>
</evidence>
<reference evidence="5" key="1">
    <citation type="submission" date="2022-08" db="EMBL/GenBank/DDBJ databases">
        <title>Draft genome sequencing of Roseisolibacter agri AW1220.</title>
        <authorList>
            <person name="Tobiishi Y."/>
            <person name="Tonouchi A."/>
        </authorList>
    </citation>
    <scope>NUCLEOTIDE SEQUENCE</scope>
    <source>
        <strain evidence="5">AW1220</strain>
    </source>
</reference>
<dbReference type="Proteomes" id="UP001161325">
    <property type="component" value="Unassembled WGS sequence"/>
</dbReference>
<feature type="domain" description="RNA polymerase sigma-70 ECF-like HTH" evidence="4">
    <location>
        <begin position="16"/>
        <end position="180"/>
    </location>
</feature>
<keyword evidence="2" id="KW-0731">Sigma factor</keyword>
<dbReference type="Gene3D" id="1.10.10.10">
    <property type="entry name" value="Winged helix-like DNA-binding domain superfamily/Winged helix DNA-binding domain"/>
    <property type="match status" value="1"/>
</dbReference>
<dbReference type="PANTHER" id="PTHR43133:SF39">
    <property type="entry name" value="SIMILAR TO RNA POLYMERASE SIGMA-E FACTOR"/>
    <property type="match status" value="1"/>
</dbReference>
<dbReference type="InterPro" id="IPR036388">
    <property type="entry name" value="WH-like_DNA-bd_sf"/>
</dbReference>
<dbReference type="GO" id="GO:0000428">
    <property type="term" value="C:DNA-directed RNA polymerase complex"/>
    <property type="evidence" value="ECO:0007669"/>
    <property type="project" value="UniProtKB-KW"/>
</dbReference>
<dbReference type="NCBIfam" id="TIGR02937">
    <property type="entry name" value="sigma70-ECF"/>
    <property type="match status" value="1"/>
</dbReference>
<keyword evidence="3" id="KW-0804">Transcription</keyword>
<dbReference type="InterPro" id="IPR039425">
    <property type="entry name" value="RNA_pol_sigma-70-like"/>
</dbReference>
<organism evidence="5 6">
    <name type="scientific">Roseisolibacter agri</name>
    <dbReference type="NCBI Taxonomy" id="2014610"/>
    <lineage>
        <taxon>Bacteria</taxon>
        <taxon>Pseudomonadati</taxon>
        <taxon>Gemmatimonadota</taxon>
        <taxon>Gemmatimonadia</taxon>
        <taxon>Gemmatimonadales</taxon>
        <taxon>Gemmatimonadaceae</taxon>
        <taxon>Roseisolibacter</taxon>
    </lineage>
</organism>
<dbReference type="GO" id="GO:0016987">
    <property type="term" value="F:sigma factor activity"/>
    <property type="evidence" value="ECO:0007669"/>
    <property type="project" value="UniProtKB-KW"/>
</dbReference>
<evidence type="ECO:0000313" key="5">
    <source>
        <dbReference type="EMBL" id="GLC26961.1"/>
    </source>
</evidence>
<keyword evidence="5" id="KW-0240">DNA-directed RNA polymerase</keyword>
<keyword evidence="6" id="KW-1185">Reference proteome</keyword>
<evidence type="ECO:0000256" key="2">
    <source>
        <dbReference type="ARBA" id="ARBA00023082"/>
    </source>
</evidence>